<sequence>MSRPRRAVRAGFGRSGTVNGWWERGVCGGCGARDRPVTWVGPPAQGGPYRPVLVCAGCLPDVRLIPEPGPAPATRRTTGTTGSVPAYRLPRAPDDEAVRALRWAVGGCVALLPLLAAALAVTLWRTV</sequence>
<protein>
    <submittedName>
        <fullName evidence="3">Uncharacterized protein</fullName>
    </submittedName>
</protein>
<dbReference type="EMBL" id="FPAB01000007">
    <property type="protein sequence ID" value="SFT11061.1"/>
    <property type="molecule type" value="Genomic_DNA"/>
</dbReference>
<organism evidence="3 4">
    <name type="scientific">Streptomyces harbinensis</name>
    <dbReference type="NCBI Taxonomy" id="1176198"/>
    <lineage>
        <taxon>Bacteria</taxon>
        <taxon>Bacillati</taxon>
        <taxon>Actinomycetota</taxon>
        <taxon>Actinomycetes</taxon>
        <taxon>Kitasatosporales</taxon>
        <taxon>Streptomycetaceae</taxon>
        <taxon>Streptomyces</taxon>
    </lineage>
</organism>
<feature type="transmembrane region" description="Helical" evidence="2">
    <location>
        <begin position="100"/>
        <end position="124"/>
    </location>
</feature>
<name>A0A1I6VBG8_9ACTN</name>
<dbReference type="AlphaFoldDB" id="A0A1I6VBG8"/>
<keyword evidence="2" id="KW-0812">Transmembrane</keyword>
<feature type="region of interest" description="Disordered" evidence="1">
    <location>
        <begin position="67"/>
        <end position="88"/>
    </location>
</feature>
<dbReference type="STRING" id="1176198.SAMN05444716_107313"/>
<evidence type="ECO:0000256" key="1">
    <source>
        <dbReference type="SAM" id="MobiDB-lite"/>
    </source>
</evidence>
<keyword evidence="2" id="KW-0472">Membrane</keyword>
<dbReference type="RefSeq" id="WP_093843962.1">
    <property type="nucleotide sequence ID" value="NZ_FPAB01000007.1"/>
</dbReference>
<evidence type="ECO:0000256" key="2">
    <source>
        <dbReference type="SAM" id="Phobius"/>
    </source>
</evidence>
<keyword evidence="2" id="KW-1133">Transmembrane helix</keyword>
<keyword evidence="4" id="KW-1185">Reference proteome</keyword>
<reference evidence="4" key="1">
    <citation type="submission" date="2016-10" db="EMBL/GenBank/DDBJ databases">
        <authorList>
            <person name="Varghese N."/>
            <person name="Submissions S."/>
        </authorList>
    </citation>
    <scope>NUCLEOTIDE SEQUENCE [LARGE SCALE GENOMIC DNA]</scope>
    <source>
        <strain evidence="4">CGMCC 4.7047</strain>
    </source>
</reference>
<feature type="compositionally biased region" description="Low complexity" evidence="1">
    <location>
        <begin position="72"/>
        <end position="82"/>
    </location>
</feature>
<dbReference type="Proteomes" id="UP000198873">
    <property type="component" value="Unassembled WGS sequence"/>
</dbReference>
<gene>
    <name evidence="3" type="ORF">SAMN05444716_107313</name>
</gene>
<accession>A0A1I6VBG8</accession>
<proteinExistence type="predicted"/>
<evidence type="ECO:0000313" key="4">
    <source>
        <dbReference type="Proteomes" id="UP000198873"/>
    </source>
</evidence>
<evidence type="ECO:0000313" key="3">
    <source>
        <dbReference type="EMBL" id="SFT11061.1"/>
    </source>
</evidence>